<name>A0AAN7W9R1_9PEZI</name>
<comment type="caution">
    <text evidence="1">The sequence shown here is derived from an EMBL/GenBank/DDBJ whole genome shotgun (WGS) entry which is preliminary data.</text>
</comment>
<evidence type="ECO:0000313" key="1">
    <source>
        <dbReference type="EMBL" id="KAK5704267.1"/>
    </source>
</evidence>
<proteinExistence type="predicted"/>
<accession>A0AAN7W9R1</accession>
<gene>
    <name evidence="1" type="ORF">LTR97_003282</name>
</gene>
<sequence length="132" mass="14440">MAETVTMSVTEMREQIKANALSMYPAQTGQYQQEQRGAGATGYIPPSDAFDVMITKYREEYQAYLTYENGTKSAAQGAWKQTIPQALQSLLDATAEALNELARDAIANNMLLLSYGKYGQGQASVAHGLSYI</sequence>
<dbReference type="AlphaFoldDB" id="A0AAN7W9R1"/>
<dbReference type="Proteomes" id="UP001310594">
    <property type="component" value="Unassembled WGS sequence"/>
</dbReference>
<organism evidence="1 2">
    <name type="scientific">Elasticomyces elasticus</name>
    <dbReference type="NCBI Taxonomy" id="574655"/>
    <lineage>
        <taxon>Eukaryota</taxon>
        <taxon>Fungi</taxon>
        <taxon>Dikarya</taxon>
        <taxon>Ascomycota</taxon>
        <taxon>Pezizomycotina</taxon>
        <taxon>Dothideomycetes</taxon>
        <taxon>Dothideomycetidae</taxon>
        <taxon>Mycosphaerellales</taxon>
        <taxon>Teratosphaeriaceae</taxon>
        <taxon>Elasticomyces</taxon>
    </lineage>
</organism>
<evidence type="ECO:0000313" key="2">
    <source>
        <dbReference type="Proteomes" id="UP001310594"/>
    </source>
</evidence>
<protein>
    <submittedName>
        <fullName evidence="1">Uncharacterized protein</fullName>
    </submittedName>
</protein>
<reference evidence="1" key="1">
    <citation type="submission" date="2023-08" db="EMBL/GenBank/DDBJ databases">
        <title>Black Yeasts Isolated from many extreme environments.</title>
        <authorList>
            <person name="Coleine C."/>
            <person name="Stajich J.E."/>
            <person name="Selbmann L."/>
        </authorList>
    </citation>
    <scope>NUCLEOTIDE SEQUENCE</scope>
    <source>
        <strain evidence="1">CCFEE 5810</strain>
    </source>
</reference>
<dbReference type="EMBL" id="JAVRQU010000004">
    <property type="protein sequence ID" value="KAK5704267.1"/>
    <property type="molecule type" value="Genomic_DNA"/>
</dbReference>